<comment type="similarity">
    <text evidence="1">Belongs to the LysR transcriptional regulatory family.</text>
</comment>
<dbReference type="PROSITE" id="PS50931">
    <property type="entry name" value="HTH_LYSR"/>
    <property type="match status" value="1"/>
</dbReference>
<dbReference type="InterPro" id="IPR036390">
    <property type="entry name" value="WH_DNA-bd_sf"/>
</dbReference>
<keyword evidence="2" id="KW-0805">Transcription regulation</keyword>
<evidence type="ECO:0000313" key="7">
    <source>
        <dbReference type="Proteomes" id="UP000198844"/>
    </source>
</evidence>
<dbReference type="GO" id="GO:0003700">
    <property type="term" value="F:DNA-binding transcription factor activity"/>
    <property type="evidence" value="ECO:0007669"/>
    <property type="project" value="InterPro"/>
</dbReference>
<dbReference type="FunFam" id="1.10.10.10:FF:000001">
    <property type="entry name" value="LysR family transcriptional regulator"/>
    <property type="match status" value="1"/>
</dbReference>
<dbReference type="PRINTS" id="PR00039">
    <property type="entry name" value="HTHLYSR"/>
</dbReference>
<reference evidence="6 7" key="1">
    <citation type="submission" date="2016-10" db="EMBL/GenBank/DDBJ databases">
        <authorList>
            <person name="de Groot N.N."/>
        </authorList>
    </citation>
    <scope>NUCLEOTIDE SEQUENCE [LARGE SCALE GENOMIC DNA]</scope>
    <source>
        <strain evidence="6 7">LMG 27731</strain>
    </source>
</reference>
<sequence>MDHLESLRIFCAVVEVKSFTRAAEKLGLSIPKVSRAVTDLEHKLGVRLFQRSTRHISMTEAAERFFVGCERILVELGALETEARHGTTEPTGVLRLVAHTTATVNVLVPLIADFKTQFPSVHLDITLTERSVDLVEDGFDLGILFPFMLTTDRMITRFLTRLPMTMVSSPAYLASRGQPQTPDDLVNFNFVAISPSVQAPLLRLRRNDQEDTINVNVEIASNNSSLRKEMVVRGFGLGVLPEPLIDEELKDGRLVRVLDEYDVVESGNELRLAYSARKFMPAKVRAFVDFATSYYGVE</sequence>
<evidence type="ECO:0000259" key="5">
    <source>
        <dbReference type="PROSITE" id="PS50931"/>
    </source>
</evidence>
<dbReference type="GO" id="GO:0003677">
    <property type="term" value="F:DNA binding"/>
    <property type="evidence" value="ECO:0007669"/>
    <property type="project" value="UniProtKB-KW"/>
</dbReference>
<evidence type="ECO:0000256" key="4">
    <source>
        <dbReference type="ARBA" id="ARBA00023163"/>
    </source>
</evidence>
<dbReference type="SUPFAM" id="SSF53850">
    <property type="entry name" value="Periplasmic binding protein-like II"/>
    <property type="match status" value="1"/>
</dbReference>
<dbReference type="Proteomes" id="UP000198844">
    <property type="component" value="Unassembled WGS sequence"/>
</dbReference>
<dbReference type="InterPro" id="IPR000847">
    <property type="entry name" value="LysR_HTH_N"/>
</dbReference>
<evidence type="ECO:0000256" key="2">
    <source>
        <dbReference type="ARBA" id="ARBA00023015"/>
    </source>
</evidence>
<proteinExistence type="inferred from homology"/>
<dbReference type="Gene3D" id="1.10.10.10">
    <property type="entry name" value="Winged helix-like DNA-binding domain superfamily/Winged helix DNA-binding domain"/>
    <property type="match status" value="1"/>
</dbReference>
<evidence type="ECO:0000313" key="6">
    <source>
        <dbReference type="EMBL" id="SFU26355.1"/>
    </source>
</evidence>
<dbReference type="OrthoDB" id="9080054at2"/>
<accession>A0A1I7ER06</accession>
<dbReference type="SUPFAM" id="SSF46785">
    <property type="entry name" value="Winged helix' DNA-binding domain"/>
    <property type="match status" value="1"/>
</dbReference>
<dbReference type="AlphaFoldDB" id="A0A1I7ER06"/>
<dbReference type="InterPro" id="IPR005119">
    <property type="entry name" value="LysR_subst-bd"/>
</dbReference>
<dbReference type="Gene3D" id="3.40.190.290">
    <property type="match status" value="1"/>
</dbReference>
<feature type="domain" description="HTH lysR-type" evidence="5">
    <location>
        <begin position="1"/>
        <end position="59"/>
    </location>
</feature>
<name>A0A1I7ER06_9BURK</name>
<dbReference type="InterPro" id="IPR058163">
    <property type="entry name" value="LysR-type_TF_proteobact-type"/>
</dbReference>
<protein>
    <submittedName>
        <fullName evidence="6">Transcriptional regulator, LysR family</fullName>
    </submittedName>
</protein>
<dbReference type="PANTHER" id="PTHR30537:SF5">
    <property type="entry name" value="HTH-TYPE TRANSCRIPTIONAL ACTIVATOR TTDR-RELATED"/>
    <property type="match status" value="1"/>
</dbReference>
<dbReference type="Pfam" id="PF00126">
    <property type="entry name" value="HTH_1"/>
    <property type="match status" value="1"/>
</dbReference>
<dbReference type="Pfam" id="PF03466">
    <property type="entry name" value="LysR_substrate"/>
    <property type="match status" value="1"/>
</dbReference>
<organism evidence="6 7">
    <name type="scientific">Paraburkholderia aspalathi</name>
    <dbReference type="NCBI Taxonomy" id="1324617"/>
    <lineage>
        <taxon>Bacteria</taxon>
        <taxon>Pseudomonadati</taxon>
        <taxon>Pseudomonadota</taxon>
        <taxon>Betaproteobacteria</taxon>
        <taxon>Burkholderiales</taxon>
        <taxon>Burkholderiaceae</taxon>
        <taxon>Paraburkholderia</taxon>
    </lineage>
</organism>
<dbReference type="InterPro" id="IPR036388">
    <property type="entry name" value="WH-like_DNA-bd_sf"/>
</dbReference>
<keyword evidence="4" id="KW-0804">Transcription</keyword>
<dbReference type="RefSeq" id="WP_093646980.1">
    <property type="nucleotide sequence ID" value="NZ_FPBH01000052.1"/>
</dbReference>
<keyword evidence="3" id="KW-0238">DNA-binding</keyword>
<dbReference type="PANTHER" id="PTHR30537">
    <property type="entry name" value="HTH-TYPE TRANSCRIPTIONAL REGULATOR"/>
    <property type="match status" value="1"/>
</dbReference>
<dbReference type="CDD" id="cd08422">
    <property type="entry name" value="PBP2_CrgA_like"/>
    <property type="match status" value="1"/>
</dbReference>
<dbReference type="EMBL" id="FPBH01000052">
    <property type="protein sequence ID" value="SFU26355.1"/>
    <property type="molecule type" value="Genomic_DNA"/>
</dbReference>
<evidence type="ECO:0000256" key="1">
    <source>
        <dbReference type="ARBA" id="ARBA00009437"/>
    </source>
</evidence>
<gene>
    <name evidence="6" type="ORF">SAMN05192563_105245</name>
</gene>
<evidence type="ECO:0000256" key="3">
    <source>
        <dbReference type="ARBA" id="ARBA00023125"/>
    </source>
</evidence>